<evidence type="ECO:0000256" key="2">
    <source>
        <dbReference type="SAM" id="Phobius"/>
    </source>
</evidence>
<dbReference type="EMBL" id="CMVM020000346">
    <property type="status" value="NOT_ANNOTATED_CDS"/>
    <property type="molecule type" value="Genomic_DNA"/>
</dbReference>
<feature type="region of interest" description="Disordered" evidence="1">
    <location>
        <begin position="140"/>
        <end position="163"/>
    </location>
</feature>
<dbReference type="Proteomes" id="UP000024404">
    <property type="component" value="Unassembled WGS sequence"/>
</dbReference>
<accession>A0A8R1TJX4</accession>
<organism evidence="3 4">
    <name type="scientific">Onchocerca volvulus</name>
    <dbReference type="NCBI Taxonomy" id="6282"/>
    <lineage>
        <taxon>Eukaryota</taxon>
        <taxon>Metazoa</taxon>
        <taxon>Ecdysozoa</taxon>
        <taxon>Nematoda</taxon>
        <taxon>Chromadorea</taxon>
        <taxon>Rhabditida</taxon>
        <taxon>Spirurina</taxon>
        <taxon>Spiruromorpha</taxon>
        <taxon>Filarioidea</taxon>
        <taxon>Onchocercidae</taxon>
        <taxon>Onchocerca</taxon>
    </lineage>
</organism>
<keyword evidence="2" id="KW-1133">Transmembrane helix</keyword>
<protein>
    <submittedName>
        <fullName evidence="3">Uncharacterized protein</fullName>
    </submittedName>
</protein>
<keyword evidence="2" id="KW-0472">Membrane</keyword>
<evidence type="ECO:0000256" key="1">
    <source>
        <dbReference type="SAM" id="MobiDB-lite"/>
    </source>
</evidence>
<feature type="compositionally biased region" description="Polar residues" evidence="1">
    <location>
        <begin position="153"/>
        <end position="163"/>
    </location>
</feature>
<evidence type="ECO:0000313" key="3">
    <source>
        <dbReference type="EnsemblMetazoa" id="OVOC11060.1"/>
    </source>
</evidence>
<proteinExistence type="predicted"/>
<sequence length="187" mass="21569">MLMHSSWSFSKNRGEVVKPITTLTIFIGASKITLMIIIDFFWSAIFEERQFLEITNRMTDDQMERYAACDIVKLWNYEQTKGRYQGITSINYQSQTFLSSPGGKLWLNSDYFQKRFTRNANCIPLLSGRSQTNSSLYSKHFDKRGRAEKNHSESPSSTDSTTNLDPEIRIACIHKSHLSLSHSQLPK</sequence>
<dbReference type="AlphaFoldDB" id="A0A8R1TJX4"/>
<dbReference type="EnsemblMetazoa" id="OVOC11060.1">
    <property type="protein sequence ID" value="OVOC11060.1"/>
    <property type="gene ID" value="WBGene00247869"/>
</dbReference>
<keyword evidence="2" id="KW-0812">Transmembrane</keyword>
<reference evidence="3" key="2">
    <citation type="submission" date="2022-06" db="UniProtKB">
        <authorList>
            <consortium name="EnsemblMetazoa"/>
        </authorList>
    </citation>
    <scope>IDENTIFICATION</scope>
</reference>
<evidence type="ECO:0000313" key="4">
    <source>
        <dbReference type="Proteomes" id="UP000024404"/>
    </source>
</evidence>
<name>A0A8R1TJX4_ONCVO</name>
<keyword evidence="4" id="KW-1185">Reference proteome</keyword>
<reference evidence="4" key="1">
    <citation type="submission" date="2013-10" db="EMBL/GenBank/DDBJ databases">
        <title>Genome sequencing of Onchocerca volvulus.</title>
        <authorList>
            <person name="Cotton J."/>
            <person name="Tsai J."/>
            <person name="Stanley E."/>
            <person name="Tracey A."/>
            <person name="Holroyd N."/>
            <person name="Lustigman S."/>
            <person name="Berriman M."/>
        </authorList>
    </citation>
    <scope>NUCLEOTIDE SEQUENCE</scope>
</reference>
<feature type="transmembrane region" description="Helical" evidence="2">
    <location>
        <begin position="20"/>
        <end position="42"/>
    </location>
</feature>